<evidence type="ECO:0000259" key="1">
    <source>
        <dbReference type="PROSITE" id="PS50075"/>
    </source>
</evidence>
<keyword evidence="3" id="KW-1185">Reference proteome</keyword>
<name>A0ABQ5NXN6_9ACTN</name>
<evidence type="ECO:0000313" key="2">
    <source>
        <dbReference type="EMBL" id="GLF95126.1"/>
    </source>
</evidence>
<proteinExistence type="predicted"/>
<dbReference type="InterPro" id="IPR009081">
    <property type="entry name" value="PP-bd_ACP"/>
</dbReference>
<dbReference type="PROSITE" id="PS50075">
    <property type="entry name" value="CARRIER"/>
    <property type="match status" value="1"/>
</dbReference>
<organism evidence="2 3">
    <name type="scientific">Streptomyces yaizuensis</name>
    <dbReference type="NCBI Taxonomy" id="2989713"/>
    <lineage>
        <taxon>Bacteria</taxon>
        <taxon>Bacillati</taxon>
        <taxon>Actinomycetota</taxon>
        <taxon>Actinomycetes</taxon>
        <taxon>Kitasatosporales</taxon>
        <taxon>Streptomycetaceae</taxon>
        <taxon>Streptomyces</taxon>
    </lineage>
</organism>
<dbReference type="Pfam" id="PF00550">
    <property type="entry name" value="PP-binding"/>
    <property type="match status" value="1"/>
</dbReference>
<dbReference type="RefSeq" id="WP_323447195.1">
    <property type="nucleotide sequence ID" value="NZ_BSBI01000004.1"/>
</dbReference>
<gene>
    <name evidence="2" type="ORF">SYYSPA8_12535</name>
</gene>
<evidence type="ECO:0000313" key="3">
    <source>
        <dbReference type="Proteomes" id="UP001291653"/>
    </source>
</evidence>
<dbReference type="SUPFAM" id="SSF47336">
    <property type="entry name" value="ACP-like"/>
    <property type="match status" value="1"/>
</dbReference>
<feature type="domain" description="Carrier" evidence="1">
    <location>
        <begin position="7"/>
        <end position="90"/>
    </location>
</feature>
<reference evidence="2 3" key="1">
    <citation type="submission" date="2022-10" db="EMBL/GenBank/DDBJ databases">
        <title>Draft genome sequence of Streptomyces sp. YSPA8.</title>
        <authorList>
            <person name="Moriuchi R."/>
            <person name="Dohra H."/>
            <person name="Yamamura H."/>
            <person name="Kodani S."/>
        </authorList>
    </citation>
    <scope>NUCLEOTIDE SEQUENCE [LARGE SCALE GENOMIC DNA]</scope>
    <source>
        <strain evidence="2 3">YSPA8</strain>
    </source>
</reference>
<dbReference type="EMBL" id="BSBI01000004">
    <property type="protein sequence ID" value="GLF95126.1"/>
    <property type="molecule type" value="Genomic_DNA"/>
</dbReference>
<dbReference type="Gene3D" id="1.10.1200.10">
    <property type="entry name" value="ACP-like"/>
    <property type="match status" value="1"/>
</dbReference>
<sequence length="94" mass="10646">MNRVRRQTRATRERQAQEGLHTLLDQEFAWAETFTEGEDDLLLDLPGADSLGLLRVISRAQKEFSVTFDDDELFDLRTVGDLRALVAGKLRSGP</sequence>
<accession>A0ABQ5NXN6</accession>
<protein>
    <submittedName>
        <fullName evidence="2">Acyl carrier protein</fullName>
    </submittedName>
</protein>
<dbReference type="InterPro" id="IPR036736">
    <property type="entry name" value="ACP-like_sf"/>
</dbReference>
<comment type="caution">
    <text evidence="2">The sequence shown here is derived from an EMBL/GenBank/DDBJ whole genome shotgun (WGS) entry which is preliminary data.</text>
</comment>
<dbReference type="Proteomes" id="UP001291653">
    <property type="component" value="Unassembled WGS sequence"/>
</dbReference>